<gene>
    <name evidence="2" type="primary">LOC107073017</name>
</gene>
<evidence type="ECO:0000313" key="2">
    <source>
        <dbReference type="RefSeq" id="XP_015188887.1"/>
    </source>
</evidence>
<dbReference type="SUPFAM" id="SSF53098">
    <property type="entry name" value="Ribonuclease H-like"/>
    <property type="match status" value="1"/>
</dbReference>
<dbReference type="PANTHER" id="PTHR45913">
    <property type="entry name" value="EPM2A-INTERACTING PROTEIN 1"/>
    <property type="match status" value="1"/>
</dbReference>
<sequence>MRRNHLLIVNHFITSMASTKKKRRIEEENREFNRDWTESFAFICNSDGLPTCLICHKKLAHNKKSNLERHFTKKHTQFASKYPAGEERKKAVDELQKQKWQSSSMLSNRTQSTSNVNLASFAVSLEIAKKGKPFTDGEYVKDCFIRASEELFRDFNNKPEILKKIKDLPLSAKTVQDRIAKMSSNVTYLQVEDIQLSSALSLAIDESCDIKDTAQVALFVRYMSSQGPKEELLGLLPLSGQTREEGIANAVQKCLEDNKIDLNKIVSIATDGARSMTGKNKGATTILQSKINHEILTFHCIIHPEALCAQTFPAEIVEVMNLVIKIVNNILSKALYHCQFKEFLNEMETQYSDLLLHNKVRWLCKGKVLKRFALCLNEINAFLNEKGINHPELENDKWLQKFYFMVDITAKLNELNLKLQGKGNPTYVFVEELVCFEEKLILFAEDIQSGKLLHFQFLRQYRDKTSATVDTNYFNTVIKKIKDELADRFEQFKTNKTTLAFIVNPLNTNSNEIHVEPFGIDTGSLEMQLIDLKSKALWSGKFTELKSKLEELEVQKCMYVTQEKWTALKEMPRVEALIFDTWNSLPDCYSEVKKLAFGVLTIFGLTYSCEQAFSCMNIIKSKVRSQLTNENLESCLKLKTTSYEPNLSKLSNTMQSQRSH</sequence>
<name>A0ABM1J8U9_POLDO</name>
<dbReference type="PANTHER" id="PTHR45913:SF10">
    <property type="entry name" value="DUF4371 DOMAIN-CONTAINING PROTEIN"/>
    <property type="match status" value="1"/>
</dbReference>
<reference evidence="2" key="1">
    <citation type="submission" date="2025-08" db="UniProtKB">
        <authorList>
            <consortium name="RefSeq"/>
        </authorList>
    </citation>
    <scope>IDENTIFICATION</scope>
    <source>
        <tissue evidence="2">Whole body</tissue>
    </source>
</reference>
<dbReference type="GeneID" id="107073017"/>
<proteinExistence type="predicted"/>
<keyword evidence="1" id="KW-1185">Reference proteome</keyword>
<organism evidence="1 2">
    <name type="scientific">Polistes dominula</name>
    <name type="common">European paper wasp</name>
    <name type="synonym">Vespa dominula</name>
    <dbReference type="NCBI Taxonomy" id="743375"/>
    <lineage>
        <taxon>Eukaryota</taxon>
        <taxon>Metazoa</taxon>
        <taxon>Ecdysozoa</taxon>
        <taxon>Arthropoda</taxon>
        <taxon>Hexapoda</taxon>
        <taxon>Insecta</taxon>
        <taxon>Pterygota</taxon>
        <taxon>Neoptera</taxon>
        <taxon>Endopterygota</taxon>
        <taxon>Hymenoptera</taxon>
        <taxon>Apocrita</taxon>
        <taxon>Aculeata</taxon>
        <taxon>Vespoidea</taxon>
        <taxon>Vespidae</taxon>
        <taxon>Polistinae</taxon>
        <taxon>Polistini</taxon>
        <taxon>Polistes</taxon>
    </lineage>
</organism>
<accession>A0ABM1J8U9</accession>
<dbReference type="Proteomes" id="UP000694924">
    <property type="component" value="Unplaced"/>
</dbReference>
<protein>
    <submittedName>
        <fullName evidence="2">General transcription factor II-I repeat domain-containing protein 2A-like isoform X1</fullName>
    </submittedName>
</protein>
<dbReference type="RefSeq" id="XP_015188887.1">
    <property type="nucleotide sequence ID" value="XM_015333401.1"/>
</dbReference>
<dbReference type="InterPro" id="IPR012337">
    <property type="entry name" value="RNaseH-like_sf"/>
</dbReference>
<evidence type="ECO:0000313" key="1">
    <source>
        <dbReference type="Proteomes" id="UP000694924"/>
    </source>
</evidence>